<name>A0A5P1X511_9LACO</name>
<gene>
    <name evidence="2" type="ORF">F0161_05600</name>
</gene>
<sequence>MNKFCQSCGMPLEKHQGTETDGTLSNEYCEMCYRDGQFIEPNITFDQMLKRGIDGLNNSQRNLFSKKFMIWGYPYQLKKLARWR</sequence>
<evidence type="ECO:0000313" key="2">
    <source>
        <dbReference type="EMBL" id="QER67378.1"/>
    </source>
</evidence>
<evidence type="ECO:0000313" key="3">
    <source>
        <dbReference type="Proteomes" id="UP000325295"/>
    </source>
</evidence>
<dbReference type="Pfam" id="PF12674">
    <property type="entry name" value="Zn_ribbon_2"/>
    <property type="match status" value="1"/>
</dbReference>
<keyword evidence="3" id="KW-1185">Reference proteome</keyword>
<feature type="domain" description="Putative zinc ribbon" evidence="1">
    <location>
        <begin position="4"/>
        <end position="84"/>
    </location>
</feature>
<evidence type="ECO:0000259" key="1">
    <source>
        <dbReference type="Pfam" id="PF12674"/>
    </source>
</evidence>
<dbReference type="InterPro" id="IPR025868">
    <property type="entry name" value="Zn_ribbon_dom_put"/>
</dbReference>
<dbReference type="Proteomes" id="UP000325295">
    <property type="component" value="Chromosome"/>
</dbReference>
<reference evidence="2 3" key="1">
    <citation type="submission" date="2019-09" db="EMBL/GenBank/DDBJ databases">
        <title>Complete Genome Sequence of Lactobacillus nenjiangensis SH-Y15, isolated from sauerkraut.</title>
        <authorList>
            <person name="Yang H."/>
        </authorList>
    </citation>
    <scope>NUCLEOTIDE SEQUENCE [LARGE SCALE GENOMIC DNA]</scope>
    <source>
        <strain evidence="2 3">SH-Y15</strain>
    </source>
</reference>
<dbReference type="RefSeq" id="WP_150203964.1">
    <property type="nucleotide sequence ID" value="NZ_CAXYVY010000011.1"/>
</dbReference>
<dbReference type="OrthoDB" id="9801008at2"/>
<accession>A0A5P1X511</accession>
<dbReference type="AlphaFoldDB" id="A0A5P1X511"/>
<proteinExistence type="predicted"/>
<organism evidence="2 3">
    <name type="scientific">Paucilactobacillus nenjiangensis</name>
    <dbReference type="NCBI Taxonomy" id="1296540"/>
    <lineage>
        <taxon>Bacteria</taxon>
        <taxon>Bacillati</taxon>
        <taxon>Bacillota</taxon>
        <taxon>Bacilli</taxon>
        <taxon>Lactobacillales</taxon>
        <taxon>Lactobacillaceae</taxon>
        <taxon>Paucilactobacillus</taxon>
    </lineage>
</organism>
<dbReference type="EMBL" id="CP043939">
    <property type="protein sequence ID" value="QER67378.1"/>
    <property type="molecule type" value="Genomic_DNA"/>
</dbReference>
<dbReference type="KEGG" id="lnn:F0161_05600"/>
<protein>
    <recommendedName>
        <fullName evidence="1">Putative zinc ribbon domain-containing protein</fullName>
    </recommendedName>
</protein>